<name>A0ABP0WFM1_9BRYO</name>
<dbReference type="EMBL" id="OZ020113">
    <property type="protein sequence ID" value="CAK9265656.1"/>
    <property type="molecule type" value="Genomic_DNA"/>
</dbReference>
<reference evidence="2" key="1">
    <citation type="submission" date="2024-02" db="EMBL/GenBank/DDBJ databases">
        <authorList>
            <consortium name="ELIXIR-Norway"/>
            <consortium name="Elixir Norway"/>
        </authorList>
    </citation>
    <scope>NUCLEOTIDE SEQUENCE</scope>
</reference>
<organism evidence="2 3">
    <name type="scientific">Sphagnum jensenii</name>
    <dbReference type="NCBI Taxonomy" id="128206"/>
    <lineage>
        <taxon>Eukaryota</taxon>
        <taxon>Viridiplantae</taxon>
        <taxon>Streptophyta</taxon>
        <taxon>Embryophyta</taxon>
        <taxon>Bryophyta</taxon>
        <taxon>Sphagnophytina</taxon>
        <taxon>Sphagnopsida</taxon>
        <taxon>Sphagnales</taxon>
        <taxon>Sphagnaceae</taxon>
        <taxon>Sphagnum</taxon>
    </lineage>
</organism>
<feature type="non-terminal residue" evidence="2">
    <location>
        <position position="1"/>
    </location>
</feature>
<evidence type="ECO:0000256" key="1">
    <source>
        <dbReference type="SAM" id="Phobius"/>
    </source>
</evidence>
<keyword evidence="1" id="KW-0812">Transmembrane</keyword>
<keyword evidence="1" id="KW-0472">Membrane</keyword>
<proteinExistence type="predicted"/>
<evidence type="ECO:0000313" key="2">
    <source>
        <dbReference type="EMBL" id="CAK9265656.1"/>
    </source>
</evidence>
<gene>
    <name evidence="2" type="ORF">CSSPJE1EN1_LOCUS11134</name>
</gene>
<protein>
    <submittedName>
        <fullName evidence="2">Uncharacterized protein</fullName>
    </submittedName>
</protein>
<feature type="non-terminal residue" evidence="2">
    <location>
        <position position="328"/>
    </location>
</feature>
<evidence type="ECO:0000313" key="3">
    <source>
        <dbReference type="Proteomes" id="UP001497444"/>
    </source>
</evidence>
<keyword evidence="3" id="KW-1185">Reference proteome</keyword>
<accession>A0ABP0WFM1</accession>
<feature type="transmembrane region" description="Helical" evidence="1">
    <location>
        <begin position="191"/>
        <end position="214"/>
    </location>
</feature>
<keyword evidence="1" id="KW-1133">Transmembrane helix</keyword>
<dbReference type="Proteomes" id="UP001497444">
    <property type="component" value="Chromosome 18"/>
</dbReference>
<sequence length="328" mass="38115">MTRFDEFLSVILWFQTAYAVWQFVRVTKFLRLPFIFLSTIWNGWEATTLKTREYLVVDSKMLESATRWAGIDREEFDFYSAEQDTCFKASGKLYRFCGNDGSGRILRYLKCAKTMPIVKDELDLVEGVKLVKAIDYRRQLRNVVMGARIMCKTGKCIVDNTNSDGLNVNFMRVISILPLVMQAKNFNTASIFVSLGIIIMDLTSVWCNMVWVLFKRSVFYWTKRGLSLLGRNPRVIIHHILATGTDSFMYCDKTMEKSYWRKLDTFICLHGCQIPLESMTEDLFQPVSKEGNMVYDTVRRFRINGKDHFVETTMEEETAEGGLYTIKV</sequence>